<dbReference type="HAMAP" id="MF_00800">
    <property type="entry name" value="UPF0340"/>
    <property type="match status" value="1"/>
</dbReference>
<dbReference type="InterPro" id="IPR006340">
    <property type="entry name" value="DUF436"/>
</dbReference>
<accession>A0ABZ2T744</accession>
<evidence type="ECO:0000256" key="1">
    <source>
        <dbReference type="HAMAP-Rule" id="MF_00800"/>
    </source>
</evidence>
<dbReference type="Gene3D" id="3.40.50.10360">
    <property type="entry name" value="Hypothetical protein TT1679"/>
    <property type="match status" value="1"/>
</dbReference>
<evidence type="ECO:0000313" key="3">
    <source>
        <dbReference type="Proteomes" id="UP000195080"/>
    </source>
</evidence>
<sequence length="181" mass="19670">MSELKKYQKQLLQGLEEYFEQAKLETGDIFVLGCSSSEVNGGMIGKNSSLEIGELIVSTIHEFLAKRGIHLAVQGCEHINRSLVIEKEVAKHHHFEIVSVVPALHAGGAAAVSAYQHFSNPVVVEKIVAQGGIDIGDTSIGMHIQHVQIPVRTSIKEIGGAHTTYLHTRPKLIGGTRAVYK</sequence>
<dbReference type="Proteomes" id="UP000195080">
    <property type="component" value="Chromosome"/>
</dbReference>
<dbReference type="Pfam" id="PF04260">
    <property type="entry name" value="DUF436"/>
    <property type="match status" value="1"/>
</dbReference>
<organism evidence="2 3">
    <name type="scientific">Candidatus Enterococcus lemimoniae</name>
    <dbReference type="NCBI Taxonomy" id="1834167"/>
    <lineage>
        <taxon>Bacteria</taxon>
        <taxon>Bacillati</taxon>
        <taxon>Bacillota</taxon>
        <taxon>Bacilli</taxon>
        <taxon>Lactobacillales</taxon>
        <taxon>Enterococcaceae</taxon>
        <taxon>Enterococcus</taxon>
    </lineage>
</organism>
<dbReference type="SUPFAM" id="SSF110710">
    <property type="entry name" value="TTHA0583/YokD-like"/>
    <property type="match status" value="1"/>
</dbReference>
<name>A0ABZ2T744_9ENTE</name>
<dbReference type="PIRSF" id="PIRSF007510">
    <property type="entry name" value="UCP007510"/>
    <property type="match status" value="1"/>
</dbReference>
<keyword evidence="3" id="KW-1185">Reference proteome</keyword>
<reference evidence="3" key="1">
    <citation type="submission" date="2017-05" db="EMBL/GenBank/DDBJ databases">
        <title>The Genome Sequence of EEnterococcus faecalis 9F2_4866.</title>
        <authorList>
            <consortium name="The Broad Institute Genomics Platform"/>
            <consortium name="The Broad Institute Genomic Center for Infectious Diseases"/>
            <person name="Earl A."/>
            <person name="Manson A."/>
            <person name="Schwartman J."/>
            <person name="Gilmore M."/>
            <person name="Abouelleil A."/>
            <person name="Cao P."/>
            <person name="Chapman S."/>
            <person name="Cusick C."/>
            <person name="Shea T."/>
            <person name="Young S."/>
            <person name="Neafsey D."/>
            <person name="Nusbaum C."/>
            <person name="Birren B."/>
        </authorList>
    </citation>
    <scope>NUCLEOTIDE SEQUENCE [LARGE SCALE GENOMIC DNA]</scope>
    <source>
        <strain evidence="3">12C11_DIV0727</strain>
    </source>
</reference>
<dbReference type="EMBL" id="CP147248">
    <property type="protein sequence ID" value="WYJ85397.1"/>
    <property type="molecule type" value="Genomic_DNA"/>
</dbReference>
<comment type="similarity">
    <text evidence="1">Belongs to the UPF0340 family.</text>
</comment>
<dbReference type="RefSeq" id="WP_086279514.1">
    <property type="nucleotide sequence ID" value="NZ_CP147248.1"/>
</dbReference>
<dbReference type="InterPro" id="IPR028345">
    <property type="entry name" value="Antibiotic_NAT-like"/>
</dbReference>
<evidence type="ECO:0000313" key="2">
    <source>
        <dbReference type="EMBL" id="WYJ85397.1"/>
    </source>
</evidence>
<dbReference type="NCBIfam" id="TIGR01440">
    <property type="entry name" value="TIGR01440 family protein"/>
    <property type="match status" value="1"/>
</dbReference>
<proteinExistence type="inferred from homology"/>
<protein>
    <recommendedName>
        <fullName evidence="1">UPF0340 protein A5866_000473</fullName>
    </recommendedName>
</protein>
<gene>
    <name evidence="2" type="ORF">A5866_000473</name>
</gene>